<feature type="compositionally biased region" description="Polar residues" evidence="1">
    <location>
        <begin position="36"/>
        <end position="47"/>
    </location>
</feature>
<evidence type="ECO:0000313" key="3">
    <source>
        <dbReference type="Proteomes" id="UP000030108"/>
    </source>
</evidence>
<evidence type="ECO:0000256" key="1">
    <source>
        <dbReference type="SAM" id="MobiDB-lite"/>
    </source>
</evidence>
<dbReference type="OrthoDB" id="3263893at2759"/>
<feature type="non-terminal residue" evidence="2">
    <location>
        <position position="395"/>
    </location>
</feature>
<proteinExistence type="predicted"/>
<dbReference type="EMBL" id="JATN01000321">
    <property type="protein sequence ID" value="EUC59878.1"/>
    <property type="molecule type" value="Genomic_DNA"/>
</dbReference>
<gene>
    <name evidence="2" type="ORF">RSOL_329060</name>
</gene>
<accession>A0A0A1UMD5</accession>
<evidence type="ECO:0000313" key="2">
    <source>
        <dbReference type="EMBL" id="EUC59878.1"/>
    </source>
</evidence>
<reference evidence="3" key="1">
    <citation type="journal article" date="2014" name="Genome Announc.">
        <title>Draft genome sequence of the plant-pathogenic soil fungus Rhizoctonia solani anastomosis group 3 strain Rhs1AP.</title>
        <authorList>
            <person name="Cubeta M.A."/>
            <person name="Thomas E."/>
            <person name="Dean R.A."/>
            <person name="Jabaji S."/>
            <person name="Neate S.M."/>
            <person name="Tavantzis S."/>
            <person name="Toda T."/>
            <person name="Vilgalys R."/>
            <person name="Bharathan N."/>
            <person name="Fedorova-Abrams N."/>
            <person name="Pakala S.B."/>
            <person name="Pakala S.M."/>
            <person name="Zafar N."/>
            <person name="Joardar V."/>
            <person name="Losada L."/>
            <person name="Nierman W.C."/>
        </authorList>
    </citation>
    <scope>NUCLEOTIDE SEQUENCE [LARGE SCALE GENOMIC DNA]</scope>
    <source>
        <strain evidence="3">AG-3</strain>
    </source>
</reference>
<dbReference type="AlphaFoldDB" id="A0A0A1UMD5"/>
<sequence>MAIHSASQPTPPKSAFPADEEMVTTPKATPTKRRTSVLSAADTTTEGSAKKAKTGAGTLDGSDAPRFTVVDDSDEDEDDAEASSYLFSGKSLQPHFTRVFEVDTIVAFMNHDGNSLGRRVNALEKWLGHTALPGDSYSAQSNWIVWKVEDKTLKFGKKKLPAYVPLAEDCHAIVSVVKEGWIPELDNDWIRSWVVEFNCDVDDRDALVYFIKVACGKPMKSFRAQMTLIEDKENGYHNRWELRMVGAAECQLLIMQHGNEAEYTIEVGNNNKVEATVKAFTGCAVCWDADSAPGNRHLAGKCHFLQKANTERAKSGMDPIIVVGKMAVSTIKDRAKLSLDARLSQLETENSALRAEVKSLVKWVDDLDKGKEGSKGEQGGFKQARRKFNVTPKQV</sequence>
<feature type="region of interest" description="Disordered" evidence="1">
    <location>
        <begin position="1"/>
        <end position="75"/>
    </location>
</feature>
<dbReference type="Proteomes" id="UP000030108">
    <property type="component" value="Unassembled WGS sequence"/>
</dbReference>
<name>A0A0A1UMD5_9AGAM</name>
<organism evidence="2 3">
    <name type="scientific">Rhizoctonia solani AG-3 Rhs1AP</name>
    <dbReference type="NCBI Taxonomy" id="1086054"/>
    <lineage>
        <taxon>Eukaryota</taxon>
        <taxon>Fungi</taxon>
        <taxon>Dikarya</taxon>
        <taxon>Basidiomycota</taxon>
        <taxon>Agaricomycotina</taxon>
        <taxon>Agaricomycetes</taxon>
        <taxon>Cantharellales</taxon>
        <taxon>Ceratobasidiaceae</taxon>
        <taxon>Rhizoctonia</taxon>
    </lineage>
</organism>
<protein>
    <submittedName>
        <fullName evidence="2">Uncharacterized protein</fullName>
    </submittedName>
</protein>
<comment type="caution">
    <text evidence="2">The sequence shown here is derived from an EMBL/GenBank/DDBJ whole genome shotgun (WGS) entry which is preliminary data.</text>
</comment>
<feature type="region of interest" description="Disordered" evidence="1">
    <location>
        <begin position="369"/>
        <end position="395"/>
    </location>
</feature>